<name>A0ABM6RLF2_9RHOB</name>
<dbReference type="Proteomes" id="UP000236536">
    <property type="component" value="Plasmid pP66_d"/>
</dbReference>
<evidence type="ECO:0000313" key="3">
    <source>
        <dbReference type="Proteomes" id="UP000236536"/>
    </source>
</evidence>
<accession>A0ABM6RLF2</accession>
<feature type="coiled-coil region" evidence="1">
    <location>
        <begin position="289"/>
        <end position="316"/>
    </location>
</feature>
<reference evidence="2 3" key="2">
    <citation type="journal article" date="2017" name="Int. J. Syst. Evol. Microbiol.">
        <title>Adaptation of Surface-Associated Bacteria to the Open Ocean: A Genomically Distinct Subpopulation of Phaeobacter gallaeciensis Colonizes Pacific Mesozooplankton.</title>
        <authorList>
            <person name="Freese H.M."/>
            <person name="Methner A."/>
            <person name="Overmann J."/>
        </authorList>
    </citation>
    <scope>NUCLEOTIDE SEQUENCE [LARGE SCALE GENOMIC DNA]</scope>
    <source>
        <strain evidence="2 3">P66</strain>
    </source>
</reference>
<dbReference type="EMBL" id="CP010709">
    <property type="protein sequence ID" value="AUQ97110.1"/>
    <property type="molecule type" value="Genomic_DNA"/>
</dbReference>
<organism evidence="2 3">
    <name type="scientific">Phaeobacter inhibens</name>
    <dbReference type="NCBI Taxonomy" id="221822"/>
    <lineage>
        <taxon>Bacteria</taxon>
        <taxon>Pseudomonadati</taxon>
        <taxon>Pseudomonadota</taxon>
        <taxon>Alphaproteobacteria</taxon>
        <taxon>Rhodobacterales</taxon>
        <taxon>Roseobacteraceae</taxon>
        <taxon>Phaeobacter</taxon>
    </lineage>
</organism>
<keyword evidence="3" id="KW-1185">Reference proteome</keyword>
<protein>
    <submittedName>
        <fullName evidence="2">Uncharacterized protein</fullName>
    </submittedName>
</protein>
<gene>
    <name evidence="2" type="ORF">PhaeoP66_04384</name>
</gene>
<dbReference type="RefSeq" id="WP_102875692.1">
    <property type="nucleotide sequence ID" value="NZ_CP010603.1"/>
</dbReference>
<keyword evidence="1" id="KW-0175">Coiled coil</keyword>
<evidence type="ECO:0000256" key="1">
    <source>
        <dbReference type="SAM" id="Coils"/>
    </source>
</evidence>
<keyword evidence="2" id="KW-0614">Plasmid</keyword>
<reference evidence="2 3" key="1">
    <citation type="journal article" date="2017" name="Genome Biol. Evol.">
        <title>Trajectories and Drivers of Genome Evolution in Surface-Associated Marine Phaeobacter.</title>
        <authorList>
            <person name="Freese H.M."/>
            <person name="Sikorski J."/>
            <person name="Bunk B."/>
            <person name="Scheuner C."/>
            <person name="Meier-Kolthoff J.P."/>
            <person name="Sproer C."/>
            <person name="Gram L."/>
            <person name="Overmann J."/>
        </authorList>
    </citation>
    <scope>NUCLEOTIDE SEQUENCE [LARGE SCALE GENOMIC DNA]</scope>
    <source>
        <strain evidence="2 3">P66</strain>
    </source>
</reference>
<geneLocation type="plasmid" evidence="2 3">
    <name>pP66_d</name>
</geneLocation>
<proteinExistence type="predicted"/>
<sequence>MKQISREELYELVWRKPMTKLAEEFGLSDQGLSKICARHAIPRPPRGYWAKLEAGKEVQKHELPPCPSGTASIIRFTQSGQFQRKSRESAKRVAQVVVNVGKISIPGTLRNLHPIVAAWVDEHRKEQVERRARFRARQPDDLWWGEDELADLSERDLYRFRVTSALLKGFETQGGRMLEGSIRGKLKLEVSGEKFEVSVVEKMYQFHGKPSDEPKGWTAFPYHHNSALAPTGFLRFTITTYLGTGVKKEWVETSKLNGEDLLPTVIAGFLLAGPALAARREEFAERDRRIEAQRVAEEERRHLAQLEQEKWRLFRDRAKDWEEAQRLRSFLAALEANPHSLAEEIDGMPAADWLKWAHRKVEELDPLV</sequence>
<evidence type="ECO:0000313" key="2">
    <source>
        <dbReference type="EMBL" id="AUQ97110.1"/>
    </source>
</evidence>